<protein>
    <submittedName>
        <fullName evidence="2">Uncharacterized protein</fullName>
    </submittedName>
</protein>
<dbReference type="Proteomes" id="UP001162156">
    <property type="component" value="Unassembled WGS sequence"/>
</dbReference>
<dbReference type="AlphaFoldDB" id="A0AAV8WIQ7"/>
<accession>A0AAV8WIQ7</accession>
<comment type="caution">
    <text evidence="2">The sequence shown here is derived from an EMBL/GenBank/DDBJ whole genome shotgun (WGS) entry which is preliminary data.</text>
</comment>
<dbReference type="EMBL" id="JANEYF010005886">
    <property type="protein sequence ID" value="KAJ8926474.1"/>
    <property type="molecule type" value="Genomic_DNA"/>
</dbReference>
<sequence length="94" mass="11208">MAEACYNAWLEIMLPAEFSYSVHGMWTRHGEKSSDKEKKVEYFLTMIRPSEIPSLFQILDKDPLEWEDDDGYKKRIGNRQRTQSCKQFSREKLN</sequence>
<evidence type="ECO:0000256" key="1">
    <source>
        <dbReference type="SAM" id="MobiDB-lite"/>
    </source>
</evidence>
<organism evidence="2 3">
    <name type="scientific">Rhamnusium bicolor</name>
    <dbReference type="NCBI Taxonomy" id="1586634"/>
    <lineage>
        <taxon>Eukaryota</taxon>
        <taxon>Metazoa</taxon>
        <taxon>Ecdysozoa</taxon>
        <taxon>Arthropoda</taxon>
        <taxon>Hexapoda</taxon>
        <taxon>Insecta</taxon>
        <taxon>Pterygota</taxon>
        <taxon>Neoptera</taxon>
        <taxon>Endopterygota</taxon>
        <taxon>Coleoptera</taxon>
        <taxon>Polyphaga</taxon>
        <taxon>Cucujiformia</taxon>
        <taxon>Chrysomeloidea</taxon>
        <taxon>Cerambycidae</taxon>
        <taxon>Lepturinae</taxon>
        <taxon>Rhagiini</taxon>
        <taxon>Rhamnusium</taxon>
    </lineage>
</organism>
<name>A0AAV8WIQ7_9CUCU</name>
<evidence type="ECO:0000313" key="2">
    <source>
        <dbReference type="EMBL" id="KAJ8926474.1"/>
    </source>
</evidence>
<proteinExistence type="predicted"/>
<keyword evidence="3" id="KW-1185">Reference proteome</keyword>
<feature type="region of interest" description="Disordered" evidence="1">
    <location>
        <begin position="70"/>
        <end position="94"/>
    </location>
</feature>
<reference evidence="2" key="1">
    <citation type="journal article" date="2023" name="Insect Mol. Biol.">
        <title>Genome sequencing provides insights into the evolution of gene families encoding plant cell wall-degrading enzymes in longhorned beetles.</title>
        <authorList>
            <person name="Shin N.R."/>
            <person name="Okamura Y."/>
            <person name="Kirsch R."/>
            <person name="Pauchet Y."/>
        </authorList>
    </citation>
    <scope>NUCLEOTIDE SEQUENCE</scope>
    <source>
        <strain evidence="2">RBIC_L_NR</strain>
    </source>
</reference>
<evidence type="ECO:0000313" key="3">
    <source>
        <dbReference type="Proteomes" id="UP001162156"/>
    </source>
</evidence>
<gene>
    <name evidence="2" type="ORF">NQ314_021160</name>
</gene>